<reference evidence="1" key="1">
    <citation type="submission" date="2023-06" db="EMBL/GenBank/DDBJ databases">
        <authorList>
            <consortium name="Lawrence Berkeley National Laboratory"/>
            <person name="Ahrendt S."/>
            <person name="Sahu N."/>
            <person name="Indic B."/>
            <person name="Wong-Bajracharya J."/>
            <person name="Merenyi Z."/>
            <person name="Ke H.-M."/>
            <person name="Monk M."/>
            <person name="Kocsube S."/>
            <person name="Drula E."/>
            <person name="Lipzen A."/>
            <person name="Balint B."/>
            <person name="Henrissat B."/>
            <person name="Andreopoulos B."/>
            <person name="Martin F.M."/>
            <person name="Harder C.B."/>
            <person name="Rigling D."/>
            <person name="Ford K.L."/>
            <person name="Foster G.D."/>
            <person name="Pangilinan J."/>
            <person name="Papanicolaou A."/>
            <person name="Barry K."/>
            <person name="LaButti K."/>
            <person name="Viragh M."/>
            <person name="Koriabine M."/>
            <person name="Yan M."/>
            <person name="Riley R."/>
            <person name="Champramary S."/>
            <person name="Plett K.L."/>
            <person name="Tsai I.J."/>
            <person name="Slot J."/>
            <person name="Sipos G."/>
            <person name="Plett J."/>
            <person name="Nagy L.G."/>
            <person name="Grigoriev I.V."/>
        </authorList>
    </citation>
    <scope>NUCLEOTIDE SEQUENCE</scope>
    <source>
        <strain evidence="1">FPL87.14</strain>
    </source>
</reference>
<name>A0AA39IEX6_9AGAR</name>
<dbReference type="EMBL" id="JAUEPT010000290">
    <property type="protein sequence ID" value="KAK0421797.1"/>
    <property type="molecule type" value="Genomic_DNA"/>
</dbReference>
<comment type="caution">
    <text evidence="1">The sequence shown here is derived from an EMBL/GenBank/DDBJ whole genome shotgun (WGS) entry which is preliminary data.</text>
</comment>
<dbReference type="AlphaFoldDB" id="A0AA39IEX6"/>
<accession>A0AA39IEX6</accession>
<protein>
    <submittedName>
        <fullName evidence="1">Uncharacterized protein</fullName>
    </submittedName>
</protein>
<keyword evidence="2" id="KW-1185">Reference proteome</keyword>
<organism evidence="1 2">
    <name type="scientific">Armillaria borealis</name>
    <dbReference type="NCBI Taxonomy" id="47425"/>
    <lineage>
        <taxon>Eukaryota</taxon>
        <taxon>Fungi</taxon>
        <taxon>Dikarya</taxon>
        <taxon>Basidiomycota</taxon>
        <taxon>Agaricomycotina</taxon>
        <taxon>Agaricomycetes</taxon>
        <taxon>Agaricomycetidae</taxon>
        <taxon>Agaricales</taxon>
        <taxon>Marasmiineae</taxon>
        <taxon>Physalacriaceae</taxon>
        <taxon>Armillaria</taxon>
    </lineage>
</organism>
<evidence type="ECO:0000313" key="1">
    <source>
        <dbReference type="EMBL" id="KAK0421797.1"/>
    </source>
</evidence>
<evidence type="ECO:0000313" key="2">
    <source>
        <dbReference type="Proteomes" id="UP001175226"/>
    </source>
</evidence>
<sequence length="202" mass="22825">MRNFLFEWTMGSVGFQSSDELYLPGTTLRFQLQAQGSSTFEPLAATVFSDALPTILKLADRRLGYRINKEQLDTVPWTSSIDDHLRHAVHDIQAGAIPDWFEVINDFDNWPDTELWENWIISPVSLGSFVFASPLSLFTLPHPITAIVQGLVLEFIPGVRWRSFNRVSTSQKKKPTGFPATNIVLREEDGSPVIIDFGDAWN</sequence>
<dbReference type="Proteomes" id="UP001175226">
    <property type="component" value="Unassembled WGS sequence"/>
</dbReference>
<proteinExistence type="predicted"/>
<gene>
    <name evidence="1" type="ORF">EV421DRAFT_1915121</name>
</gene>